<feature type="region of interest" description="Disordered" evidence="8">
    <location>
        <begin position="1"/>
        <end position="61"/>
    </location>
</feature>
<comment type="similarity">
    <text evidence="2">Belongs to the SAM50/omp85 family.</text>
</comment>
<dbReference type="AlphaFoldDB" id="A0AAD1ZSW2"/>
<evidence type="ECO:0000256" key="6">
    <source>
        <dbReference type="ARBA" id="ARBA00023136"/>
    </source>
</evidence>
<evidence type="ECO:0000313" key="11">
    <source>
        <dbReference type="Proteomes" id="UP000834106"/>
    </source>
</evidence>
<evidence type="ECO:0000256" key="7">
    <source>
        <dbReference type="ARBA" id="ARBA00024013"/>
    </source>
</evidence>
<reference evidence="10" key="1">
    <citation type="submission" date="2023-05" db="EMBL/GenBank/DDBJ databases">
        <authorList>
            <person name="Huff M."/>
        </authorList>
    </citation>
    <scope>NUCLEOTIDE SEQUENCE</scope>
</reference>
<proteinExistence type="inferred from homology"/>
<evidence type="ECO:0000256" key="2">
    <source>
        <dbReference type="ARBA" id="ARBA00010913"/>
    </source>
</evidence>
<dbReference type="GO" id="GO:0009707">
    <property type="term" value="C:chloroplast outer membrane"/>
    <property type="evidence" value="ECO:0007669"/>
    <property type="project" value="UniProtKB-SubCell"/>
</dbReference>
<dbReference type="InterPro" id="IPR000184">
    <property type="entry name" value="Bac_surfAg_D15"/>
</dbReference>
<name>A0AAD1ZSW2_9LAMI</name>
<sequence length="468" mass="51455">MPAPPDSDPHLGQPGNPVPDIPAFESDDLDDIVDIEDVEETDDFEEEEEPEPMTPEAQMHMDPTRMEALFQRLSTERVPIRVHDVIIKGNTKTKISLIESEVENLKKATTVQQLLRSAAHANAKLQRLDIFDSVSITLDTGPPELPGTANVIVEVSESTNSLTGDIGLFSRPEARSWSLEGSVKLKNLFGYGDLWDTSVTYGWGQASEVSAGLSVPKLRAFSTPLTARISLLSRDLLKFSSYKERAFGMSLGLVSSGNHNLSYDLSLCTLSDPSQMSSPTVRRQLGQGLLSALKYTFKIDQRDSPLRPTRGHAFVSNTQIGGLVPDFRSLRFIRQGFDLRYAIPLGFYRAALNFGISSSVFFPWGSGFLNTPSQLSERFFMGGNSSPVCTLGCPTSLLGFKARGLGPAEPRRNAGENLNDESSESSGIDFIGGDLTVTAFADFSFDLPLRVFLYRLNYSVWRLTTATF</sequence>
<dbReference type="Gene3D" id="2.40.160.50">
    <property type="entry name" value="membrane protein fhac: a member of the omp85/tpsb transporter family"/>
    <property type="match status" value="1"/>
</dbReference>
<evidence type="ECO:0000256" key="5">
    <source>
        <dbReference type="ARBA" id="ARBA00022805"/>
    </source>
</evidence>
<feature type="compositionally biased region" description="Acidic residues" evidence="8">
    <location>
        <begin position="25"/>
        <end position="51"/>
    </location>
</feature>
<evidence type="ECO:0000256" key="3">
    <source>
        <dbReference type="ARBA" id="ARBA00022452"/>
    </source>
</evidence>
<dbReference type="Proteomes" id="UP000834106">
    <property type="component" value="Chromosome 13"/>
</dbReference>
<evidence type="ECO:0000256" key="4">
    <source>
        <dbReference type="ARBA" id="ARBA00022692"/>
    </source>
</evidence>
<keyword evidence="5" id="KW-1002">Plastid outer membrane</keyword>
<dbReference type="GO" id="GO:0005741">
    <property type="term" value="C:mitochondrial outer membrane"/>
    <property type="evidence" value="ECO:0007669"/>
    <property type="project" value="UniProtKB-SubCell"/>
</dbReference>
<evidence type="ECO:0000313" key="10">
    <source>
        <dbReference type="EMBL" id="CAI9774918.1"/>
    </source>
</evidence>
<dbReference type="Gene3D" id="3.10.20.310">
    <property type="entry name" value="membrane protein fhac"/>
    <property type="match status" value="1"/>
</dbReference>
<evidence type="ECO:0000259" key="9">
    <source>
        <dbReference type="PROSITE" id="PS51779"/>
    </source>
</evidence>
<keyword evidence="11" id="KW-1185">Reference proteome</keyword>
<gene>
    <name evidence="10" type="ORF">FPE_LOCUS22348</name>
</gene>
<dbReference type="PANTHER" id="PTHR12815">
    <property type="entry name" value="SORTING AND ASSEMBLY MACHINERY SAMM50 PROTEIN FAMILY MEMBER"/>
    <property type="match status" value="1"/>
</dbReference>
<comment type="subcellular location">
    <subcellularLocation>
        <location evidence="1">Mitochondrion outer membrane</location>
        <topology evidence="1">Multi-pass membrane protein</topology>
    </subcellularLocation>
    <subcellularLocation>
        <location evidence="7">Plastid</location>
        <location evidence="7">Chloroplast outer membrane</location>
    </subcellularLocation>
</comment>
<evidence type="ECO:0000256" key="8">
    <source>
        <dbReference type="SAM" id="MobiDB-lite"/>
    </source>
</evidence>
<accession>A0AAD1ZSW2</accession>
<protein>
    <recommendedName>
        <fullName evidence="9">POTRA domain-containing protein</fullName>
    </recommendedName>
</protein>
<dbReference type="EMBL" id="OU503048">
    <property type="protein sequence ID" value="CAI9774918.1"/>
    <property type="molecule type" value="Genomic_DNA"/>
</dbReference>
<dbReference type="Pfam" id="PF01103">
    <property type="entry name" value="Omp85"/>
    <property type="match status" value="1"/>
</dbReference>
<keyword evidence="4" id="KW-0812">Transmembrane</keyword>
<keyword evidence="5" id="KW-0934">Plastid</keyword>
<dbReference type="PANTHER" id="PTHR12815:SF18">
    <property type="entry name" value="SORTING AND ASSEMBLY MACHINERY COMPONENT 50 HOMOLOG"/>
    <property type="match status" value="1"/>
</dbReference>
<organism evidence="10 11">
    <name type="scientific">Fraxinus pennsylvanica</name>
    <dbReference type="NCBI Taxonomy" id="56036"/>
    <lineage>
        <taxon>Eukaryota</taxon>
        <taxon>Viridiplantae</taxon>
        <taxon>Streptophyta</taxon>
        <taxon>Embryophyta</taxon>
        <taxon>Tracheophyta</taxon>
        <taxon>Spermatophyta</taxon>
        <taxon>Magnoliopsida</taxon>
        <taxon>eudicotyledons</taxon>
        <taxon>Gunneridae</taxon>
        <taxon>Pentapetalae</taxon>
        <taxon>asterids</taxon>
        <taxon>lamiids</taxon>
        <taxon>Lamiales</taxon>
        <taxon>Oleaceae</taxon>
        <taxon>Oleeae</taxon>
        <taxon>Fraxinus</taxon>
    </lineage>
</organism>
<keyword evidence="3" id="KW-1134">Transmembrane beta strand</keyword>
<dbReference type="InterPro" id="IPR039910">
    <property type="entry name" value="D15-like"/>
</dbReference>
<dbReference type="PROSITE" id="PS51779">
    <property type="entry name" value="POTRA"/>
    <property type="match status" value="1"/>
</dbReference>
<evidence type="ECO:0000256" key="1">
    <source>
        <dbReference type="ARBA" id="ARBA00004374"/>
    </source>
</evidence>
<keyword evidence="6" id="KW-0472">Membrane</keyword>
<dbReference type="InterPro" id="IPR034746">
    <property type="entry name" value="POTRA"/>
</dbReference>
<dbReference type="FunFam" id="3.10.20.310:FF:000016">
    <property type="entry name" value="Outer membrane OMP85 family protein"/>
    <property type="match status" value="1"/>
</dbReference>
<feature type="domain" description="POTRA" evidence="9">
    <location>
        <begin position="80"/>
        <end position="158"/>
    </location>
</feature>